<sequence>MKKLSLLFALALFFVCGTALNASASAILEVTQQEYASFEVSNEIEFQHSSISSLVSAIPTSDAAELVQCTLVVEISCGGIGIIVEATGNTCAEAGAAIDDFADKVECVS</sequence>
<dbReference type="AlphaFoldDB" id="A0A1T5FFV7"/>
<dbReference type="STRING" id="623280.SAMN05660226_03978"/>
<dbReference type="EMBL" id="FUYS01000015">
    <property type="protein sequence ID" value="SKB94958.1"/>
    <property type="molecule type" value="Genomic_DNA"/>
</dbReference>
<dbReference type="RefSeq" id="WP_079718582.1">
    <property type="nucleotide sequence ID" value="NZ_FUYS01000015.1"/>
</dbReference>
<evidence type="ECO:0000313" key="2">
    <source>
        <dbReference type="EMBL" id="SKB94958.1"/>
    </source>
</evidence>
<protein>
    <submittedName>
        <fullName evidence="2">Uncharacterized protein</fullName>
    </submittedName>
</protein>
<keyword evidence="1" id="KW-0732">Signal</keyword>
<feature type="signal peptide" evidence="1">
    <location>
        <begin position="1"/>
        <end position="21"/>
    </location>
</feature>
<evidence type="ECO:0000313" key="3">
    <source>
        <dbReference type="Proteomes" id="UP000190541"/>
    </source>
</evidence>
<proteinExistence type="predicted"/>
<evidence type="ECO:0000256" key="1">
    <source>
        <dbReference type="SAM" id="SignalP"/>
    </source>
</evidence>
<accession>A0A1T5FFV7</accession>
<dbReference type="OrthoDB" id="9942248at2"/>
<organism evidence="2 3">
    <name type="scientific">Parapedobacter luteus</name>
    <dbReference type="NCBI Taxonomy" id="623280"/>
    <lineage>
        <taxon>Bacteria</taxon>
        <taxon>Pseudomonadati</taxon>
        <taxon>Bacteroidota</taxon>
        <taxon>Sphingobacteriia</taxon>
        <taxon>Sphingobacteriales</taxon>
        <taxon>Sphingobacteriaceae</taxon>
        <taxon>Parapedobacter</taxon>
    </lineage>
</organism>
<gene>
    <name evidence="2" type="ORF">SAMN05660226_03978</name>
</gene>
<feature type="chain" id="PRO_5012052467" evidence="1">
    <location>
        <begin position="22"/>
        <end position="109"/>
    </location>
</feature>
<name>A0A1T5FFV7_9SPHI</name>
<keyword evidence="3" id="KW-1185">Reference proteome</keyword>
<reference evidence="2 3" key="1">
    <citation type="submission" date="2017-02" db="EMBL/GenBank/DDBJ databases">
        <authorList>
            <person name="Peterson S.W."/>
        </authorList>
    </citation>
    <scope>NUCLEOTIDE SEQUENCE [LARGE SCALE GENOMIC DNA]</scope>
    <source>
        <strain evidence="2 3">DSM 22899</strain>
    </source>
</reference>
<dbReference type="Proteomes" id="UP000190541">
    <property type="component" value="Unassembled WGS sequence"/>
</dbReference>